<reference evidence="3 4" key="1">
    <citation type="submission" date="2018-07" db="EMBL/GenBank/DDBJ databases">
        <title>Genomic Encyclopedia of Type Strains, Phase III (KMG-III): the genomes of soil and plant-associated and newly described type strains.</title>
        <authorList>
            <person name="Whitman W."/>
        </authorList>
    </citation>
    <scope>NUCLEOTIDE SEQUENCE [LARGE SCALE GENOMIC DNA]</scope>
    <source>
        <strain evidence="3 4">CECT 8333</strain>
    </source>
</reference>
<evidence type="ECO:0000313" key="3">
    <source>
        <dbReference type="EMBL" id="RCX23275.1"/>
    </source>
</evidence>
<dbReference type="PANTHER" id="PTHR42879">
    <property type="entry name" value="3-OXOACYL-(ACYL-CARRIER-PROTEIN) REDUCTASE"/>
    <property type="match status" value="1"/>
</dbReference>
<evidence type="ECO:0000313" key="4">
    <source>
        <dbReference type="Proteomes" id="UP000253090"/>
    </source>
</evidence>
<dbReference type="Gene3D" id="3.40.50.720">
    <property type="entry name" value="NAD(P)-binding Rossmann-like Domain"/>
    <property type="match status" value="1"/>
</dbReference>
<dbReference type="GO" id="GO:0016491">
    <property type="term" value="F:oxidoreductase activity"/>
    <property type="evidence" value="ECO:0007669"/>
    <property type="project" value="UniProtKB-KW"/>
</dbReference>
<dbReference type="PRINTS" id="PR00081">
    <property type="entry name" value="GDHRDH"/>
</dbReference>
<comment type="caution">
    <text evidence="3">The sequence shown here is derived from an EMBL/GenBank/DDBJ whole genome shotgun (WGS) entry which is preliminary data.</text>
</comment>
<proteinExistence type="inferred from homology"/>
<organism evidence="3 4">
    <name type="scientific">Fontibacillus phaseoli</name>
    <dbReference type="NCBI Taxonomy" id="1416533"/>
    <lineage>
        <taxon>Bacteria</taxon>
        <taxon>Bacillati</taxon>
        <taxon>Bacillota</taxon>
        <taxon>Bacilli</taxon>
        <taxon>Bacillales</taxon>
        <taxon>Paenibacillaceae</taxon>
        <taxon>Fontibacillus</taxon>
    </lineage>
</organism>
<gene>
    <name evidence="3" type="ORF">DFP94_101872</name>
</gene>
<evidence type="ECO:0000256" key="1">
    <source>
        <dbReference type="ARBA" id="ARBA00006484"/>
    </source>
</evidence>
<dbReference type="EMBL" id="QPJW01000001">
    <property type="protein sequence ID" value="RCX23275.1"/>
    <property type="molecule type" value="Genomic_DNA"/>
</dbReference>
<keyword evidence="4" id="KW-1185">Reference proteome</keyword>
<dbReference type="InterPro" id="IPR050259">
    <property type="entry name" value="SDR"/>
</dbReference>
<dbReference type="FunFam" id="3.40.50.720:FF:000084">
    <property type="entry name" value="Short-chain dehydrogenase reductase"/>
    <property type="match status" value="1"/>
</dbReference>
<dbReference type="Proteomes" id="UP000253090">
    <property type="component" value="Unassembled WGS sequence"/>
</dbReference>
<dbReference type="RefSeq" id="WP_114495174.1">
    <property type="nucleotide sequence ID" value="NZ_QPJW01000001.1"/>
</dbReference>
<dbReference type="InterPro" id="IPR036291">
    <property type="entry name" value="NAD(P)-bd_dom_sf"/>
</dbReference>
<dbReference type="GO" id="GO:0008206">
    <property type="term" value="P:bile acid metabolic process"/>
    <property type="evidence" value="ECO:0007669"/>
    <property type="project" value="UniProtKB-ARBA"/>
</dbReference>
<dbReference type="SUPFAM" id="SSF51735">
    <property type="entry name" value="NAD(P)-binding Rossmann-fold domains"/>
    <property type="match status" value="1"/>
</dbReference>
<keyword evidence="2" id="KW-0560">Oxidoreductase</keyword>
<accession>A0A369BQG1</accession>
<dbReference type="InterPro" id="IPR002347">
    <property type="entry name" value="SDR_fam"/>
</dbReference>
<sequence length="261" mass="27117">MDLGLQHKKAVVTGGSKGIGLATALTLASEGVQVAIVARDEENLKQAAKRIQEKTGAAPIWISADVSVREEAERAVWLAAERLGGLDILINNAGTSAAHPFPEVEPDIWTADLDLKLFGAVHFSRAALPYLREAEGGGAIVNVTAIGGKTPGASTLPTSVSRAAGLALTKAMSKDLAGDGIRVNAVCIGLIHSDQIERKWKSAAPDLTWEEFARDPGHGIPLGRIGEAQEAANAIVFLVSEAASYITGTSLNIDGGKSAVL</sequence>
<evidence type="ECO:0000256" key="2">
    <source>
        <dbReference type="ARBA" id="ARBA00023002"/>
    </source>
</evidence>
<name>A0A369BQG1_9BACL</name>
<dbReference type="Pfam" id="PF13561">
    <property type="entry name" value="adh_short_C2"/>
    <property type="match status" value="1"/>
</dbReference>
<dbReference type="PANTHER" id="PTHR42879:SF6">
    <property type="entry name" value="NADPH-DEPENDENT REDUCTASE BACG"/>
    <property type="match status" value="1"/>
</dbReference>
<comment type="similarity">
    <text evidence="1">Belongs to the short-chain dehydrogenases/reductases (SDR) family.</text>
</comment>
<protein>
    <submittedName>
        <fullName evidence="3">NAD(P)-dependent dehydrogenase (Short-subunit alcohol dehydrogenase family)</fullName>
    </submittedName>
</protein>
<dbReference type="PRINTS" id="PR00080">
    <property type="entry name" value="SDRFAMILY"/>
</dbReference>
<dbReference type="AlphaFoldDB" id="A0A369BQG1"/>
<dbReference type="OrthoDB" id="9803333at2"/>